<dbReference type="InterPro" id="IPR013320">
    <property type="entry name" value="ConA-like_dom_sf"/>
</dbReference>
<reference evidence="4" key="2">
    <citation type="journal article" date="2021" name="Int. J. Syst. Evol. Microbiol.">
        <title>Bradyrhizobium septentrionale sp. nov. (sv. septentrionale) and Bradyrhizobium quebecense sp. nov. (sv. septentrionale) associated with legumes native to Canada possess rearranged symbiosis genes and numerous insertion sequences.</title>
        <authorList>
            <person name="Bromfield E.S.P."/>
            <person name="Cloutier S."/>
        </authorList>
    </citation>
    <scope>NUCLEOTIDE SEQUENCE</scope>
    <source>
        <strain evidence="4">5S5</strain>
    </source>
</reference>
<feature type="region of interest" description="Disordered" evidence="1">
    <location>
        <begin position="758"/>
        <end position="779"/>
    </location>
</feature>
<dbReference type="AlphaFoldDB" id="A0A973W9I7"/>
<dbReference type="Pfam" id="PF20254">
    <property type="entry name" value="DMFA2_C"/>
    <property type="match status" value="1"/>
</dbReference>
<dbReference type="SUPFAM" id="SSF49899">
    <property type="entry name" value="Concanavalin A-like lectins/glucanases"/>
    <property type="match status" value="1"/>
</dbReference>
<sequence length="779" mass="86223">MAQIKIFGYADKISVKPGDTIQFHVSADGASTAEAHLVRLIHGDEHPHGPGFIEEEIDCVANGTWRVEKQFTQVGSFLEVADPDRKLALDGSITLCAFIWPTWPDVGHRQCLLGRWDNDKNHGYGLGINPSGRLEFWVGSGNEVDYLQAELPLQKQAWYFVAATFDARSGRATLYQEGVVNRYNSLLSKVAPVEYRSHVSEVFRFRQSNLPETPFLVAGSRDWHALRGHFVSQLYCGKIDRCGVFDRLLGREELDAIRSGGQPPSYGMVAYWDTTKGYTDRGIGDVVVDIGPHRLDANGYNRPVRAQTGYNWNGRNDCFRLAPHEYGGIEFHADAMIDSNWKVTKTLELPETLRSGAYAMRVRGGDGKGLAEEYIVFFVRPRVPSGRIALLFSTATYIAYANERFATDGHIVQPMAGQPPTISEVDIEIYENPEFGGGCYDSHADGAGICYSSYHRPMVNMRPKYRISAFDLPWNFPADLSILAWLEHKGYDYDVLTDEDVHLEGVAAMAPYACILNSTHPEYHSERMLDAHEDYIAGGGRFICMGANSFCCNVAFRDDEPWIMECRKTGGHWIAWAARPGEYYLATTGQMGGIWTGFQRWGQKLVGNTFAGEGFAHSQPYRRMPDSYDPALAWITEGIEGEIIGDFGLGNGGAAGIEIDCYKLGFGTPPNTKIIASSGGHPDNYIAHDEEGAHAHQGFSGTHNYILRADMVYFEAPNHGAVFATGSIAFGSALPIDGFENNVSQLLSNVVNAFVKPGPLPGSSNRPMQNTERLERVGL</sequence>
<dbReference type="RefSeq" id="WP_166213397.1">
    <property type="nucleotide sequence ID" value="NZ_CP088285.1"/>
</dbReference>
<reference evidence="3" key="1">
    <citation type="submission" date="2020-06" db="EMBL/GenBank/DDBJ databases">
        <title>Whole Genome Sequence of Bradyrhizobium sp. Strain 1S1.</title>
        <authorList>
            <person name="Bromfield E.S.P."/>
            <person name="Cloutier S."/>
        </authorList>
    </citation>
    <scope>NUCLEOTIDE SEQUENCE [LARGE SCALE GENOMIC DNA]</scope>
    <source>
        <strain evidence="3">1S1</strain>
    </source>
</reference>
<dbReference type="Pfam" id="PF13385">
    <property type="entry name" value="Laminin_G_3"/>
    <property type="match status" value="1"/>
</dbReference>
<evidence type="ECO:0000313" key="4">
    <source>
        <dbReference type="EMBL" id="WXC80438.1"/>
    </source>
</evidence>
<feature type="domain" description="N,N-dimethylformamidase beta subunit-like C-terminal" evidence="2">
    <location>
        <begin position="308"/>
        <end position="735"/>
    </location>
</feature>
<organism evidence="3">
    <name type="scientific">Bradyrhizobium septentrionale</name>
    <dbReference type="NCBI Taxonomy" id="1404411"/>
    <lineage>
        <taxon>Bacteria</taxon>
        <taxon>Pseudomonadati</taxon>
        <taxon>Pseudomonadota</taxon>
        <taxon>Alphaproteobacteria</taxon>
        <taxon>Hyphomicrobiales</taxon>
        <taxon>Nitrobacteraceae</taxon>
        <taxon>Bradyrhizobium</taxon>
    </lineage>
</organism>
<feature type="compositionally biased region" description="Polar residues" evidence="1">
    <location>
        <begin position="762"/>
        <end position="771"/>
    </location>
</feature>
<name>A0A973W9I7_9BRAD</name>
<accession>A0A973W9I7</accession>
<evidence type="ECO:0000259" key="2">
    <source>
        <dbReference type="Pfam" id="PF20254"/>
    </source>
</evidence>
<evidence type="ECO:0000313" key="3">
    <source>
        <dbReference type="EMBL" id="NVI49712.1"/>
    </source>
</evidence>
<protein>
    <submittedName>
        <fullName evidence="3">LamG domain-containing protein</fullName>
    </submittedName>
</protein>
<keyword evidence="5" id="KW-1185">Reference proteome</keyword>
<dbReference type="Gene3D" id="2.60.120.200">
    <property type="match status" value="1"/>
</dbReference>
<dbReference type="InterPro" id="IPR046540">
    <property type="entry name" value="DMFA2_C"/>
</dbReference>
<dbReference type="Proteomes" id="UP001432046">
    <property type="component" value="Chromosome"/>
</dbReference>
<dbReference type="EMBL" id="JAAOLE020000001">
    <property type="protein sequence ID" value="NVI49712.1"/>
    <property type="molecule type" value="Genomic_DNA"/>
</dbReference>
<proteinExistence type="predicted"/>
<reference evidence="4" key="3">
    <citation type="submission" date="2024-03" db="EMBL/GenBank/DDBJ databases">
        <authorList>
            <person name="Bromfield E.S.P."/>
            <person name="Cloutier S."/>
        </authorList>
    </citation>
    <scope>NUCLEOTIDE SEQUENCE</scope>
    <source>
        <strain evidence="4">5S5</strain>
    </source>
</reference>
<gene>
    <name evidence="3" type="ORF">HAP48_044110</name>
    <name evidence="4" type="ORF">WDK88_01935</name>
</gene>
<evidence type="ECO:0000256" key="1">
    <source>
        <dbReference type="SAM" id="MobiDB-lite"/>
    </source>
</evidence>
<dbReference type="EMBL" id="CP147711">
    <property type="protein sequence ID" value="WXC80438.1"/>
    <property type="molecule type" value="Genomic_DNA"/>
</dbReference>
<evidence type="ECO:0000313" key="5">
    <source>
        <dbReference type="Proteomes" id="UP001432046"/>
    </source>
</evidence>